<dbReference type="InterPro" id="IPR035897">
    <property type="entry name" value="Toll_tir_struct_dom_sf"/>
</dbReference>
<dbReference type="PROSITE" id="PS50104">
    <property type="entry name" value="TIR"/>
    <property type="match status" value="1"/>
</dbReference>
<comment type="caution">
    <text evidence="2">The sequence shown here is derived from an EMBL/GenBank/DDBJ whole genome shotgun (WGS) entry which is preliminary data.</text>
</comment>
<accession>A0A317CJY9</accession>
<protein>
    <recommendedName>
        <fullName evidence="1">TIR domain-containing protein</fullName>
    </recommendedName>
</protein>
<dbReference type="InterPro" id="IPR000157">
    <property type="entry name" value="TIR_dom"/>
</dbReference>
<dbReference type="SUPFAM" id="SSF52200">
    <property type="entry name" value="Toll/Interleukin receptor TIR domain"/>
    <property type="match status" value="1"/>
</dbReference>
<dbReference type="Pfam" id="PF01582">
    <property type="entry name" value="TIR"/>
    <property type="match status" value="1"/>
</dbReference>
<evidence type="ECO:0000313" key="3">
    <source>
        <dbReference type="Proteomes" id="UP000245539"/>
    </source>
</evidence>
<evidence type="ECO:0000313" key="2">
    <source>
        <dbReference type="EMBL" id="PWQ96642.1"/>
    </source>
</evidence>
<dbReference type="RefSeq" id="WP_109838032.1">
    <property type="nucleotide sequence ID" value="NZ_QGKM01000036.1"/>
</dbReference>
<gene>
    <name evidence="2" type="ORF">DKW60_12730</name>
</gene>
<reference evidence="2 3" key="1">
    <citation type="submission" date="2018-05" db="EMBL/GenBank/DDBJ databases">
        <title>Leucothrix arctica sp. nov., isolated from Arctic seawater.</title>
        <authorList>
            <person name="Choi A."/>
            <person name="Baek K."/>
        </authorList>
    </citation>
    <scope>NUCLEOTIDE SEQUENCE [LARGE SCALE GENOMIC DNA]</scope>
    <source>
        <strain evidence="2 3">JCM 18388</strain>
    </source>
</reference>
<keyword evidence="3" id="KW-1185">Reference proteome</keyword>
<dbReference type="OrthoDB" id="7052909at2"/>
<dbReference type="Gene3D" id="3.40.50.10140">
    <property type="entry name" value="Toll/interleukin-1 receptor homology (TIR) domain"/>
    <property type="match status" value="1"/>
</dbReference>
<evidence type="ECO:0000259" key="1">
    <source>
        <dbReference type="PROSITE" id="PS50104"/>
    </source>
</evidence>
<proteinExistence type="predicted"/>
<name>A0A317CJY9_9GAMM</name>
<sequence length="491" mass="55533">MSKSHDIFVSYAHVDNEVLPGETQGWVTQFISTLEVYLLQKLGRREHYSLWRDPELSGNKPLTPEIIETVKASQIFVLILSPGYVSSTWCLDELATFVKTHGVNSGRVFVVERDKLAEDERPRVLSDLKGYAFWAADKQQKGVTRTLGTPAMISYRAEYYRQVEDMAIQLVRCLKQLRKKEAVSVDLPGSDNDDMASISDPADVISVASEGSVKRVTVYVAPVPDTLKLERNDLIRVLGQHQIAVLPANNRINYSTFEQEMEADLALSQCFVQLLDGSSNMGLVNAQYQIAKKQNIEVMQWRSSELDVTSITDEEHSKLLRGQHVMASDLVNFQQYFMKKLLPPIVEEAAEVVPDEEQKIIFINVGNEDRALGEKVSKQLSAHGHFCLLPLTPDEKSKPADIRRDMEQNMRYCDALLLLYDSSPLTQIRQFLMQSWRMRAQREKSLPTAICISPNNQDENLSAMAKDLRLLRCTSPFPAECVEAFLDGESV</sequence>
<feature type="domain" description="TIR" evidence="1">
    <location>
        <begin position="3"/>
        <end position="150"/>
    </location>
</feature>
<dbReference type="EMBL" id="QGKM01000036">
    <property type="protein sequence ID" value="PWQ96642.1"/>
    <property type="molecule type" value="Genomic_DNA"/>
</dbReference>
<organism evidence="2 3">
    <name type="scientific">Leucothrix pacifica</name>
    <dbReference type="NCBI Taxonomy" id="1247513"/>
    <lineage>
        <taxon>Bacteria</taxon>
        <taxon>Pseudomonadati</taxon>
        <taxon>Pseudomonadota</taxon>
        <taxon>Gammaproteobacteria</taxon>
        <taxon>Thiotrichales</taxon>
        <taxon>Thiotrichaceae</taxon>
        <taxon>Leucothrix</taxon>
    </lineage>
</organism>
<dbReference type="Proteomes" id="UP000245539">
    <property type="component" value="Unassembled WGS sequence"/>
</dbReference>
<dbReference type="GO" id="GO:0007165">
    <property type="term" value="P:signal transduction"/>
    <property type="evidence" value="ECO:0007669"/>
    <property type="project" value="InterPro"/>
</dbReference>
<dbReference type="AlphaFoldDB" id="A0A317CJY9"/>
<dbReference type="SMART" id="SM00255">
    <property type="entry name" value="TIR"/>
    <property type="match status" value="1"/>
</dbReference>